<proteinExistence type="predicted"/>
<name>A0A9P7FWA3_9AGAR</name>
<dbReference type="EMBL" id="JABCKV010003073">
    <property type="protein sequence ID" value="KAG5635982.1"/>
    <property type="molecule type" value="Genomic_DNA"/>
</dbReference>
<reference evidence="1" key="2">
    <citation type="submission" date="2021-10" db="EMBL/GenBank/DDBJ databases">
        <title>Phylogenomics reveals ancestral predisposition of the termite-cultivated fungus Termitomyces towards a domesticated lifestyle.</title>
        <authorList>
            <person name="Auxier B."/>
            <person name="Grum-Grzhimaylo A."/>
            <person name="Cardenas M.E."/>
            <person name="Lodge J.D."/>
            <person name="Laessoe T."/>
            <person name="Pedersen O."/>
            <person name="Smith M.E."/>
            <person name="Kuyper T.W."/>
            <person name="Franco-Molano E.A."/>
            <person name="Baroni T.J."/>
            <person name="Aanen D.K."/>
        </authorList>
    </citation>
    <scope>NUCLEOTIDE SEQUENCE</scope>
    <source>
        <strain evidence="1">AP01</strain>
        <tissue evidence="1">Mycelium</tissue>
    </source>
</reference>
<keyword evidence="2" id="KW-1185">Reference proteome</keyword>
<reference evidence="1" key="1">
    <citation type="submission" date="2020-07" db="EMBL/GenBank/DDBJ databases">
        <authorList>
            <person name="Nieuwenhuis M."/>
            <person name="Van De Peppel L.J.J."/>
        </authorList>
    </citation>
    <scope>NUCLEOTIDE SEQUENCE</scope>
    <source>
        <strain evidence="1">AP01</strain>
        <tissue evidence="1">Mycelium</tissue>
    </source>
</reference>
<accession>A0A9P7FWA3</accession>
<dbReference type="Proteomes" id="UP000775547">
    <property type="component" value="Unassembled WGS sequence"/>
</dbReference>
<sequence length="71" mass="8542">MAIIEAMIDEQYRVKDRFSAELTRDNKKEYDFTKPTVEGSYQYKWVKVSVHIRNTANVEQMKFRFAHRKPA</sequence>
<feature type="non-terminal residue" evidence="1">
    <location>
        <position position="71"/>
    </location>
</feature>
<comment type="caution">
    <text evidence="1">The sequence shown here is derived from an EMBL/GenBank/DDBJ whole genome shotgun (WGS) entry which is preliminary data.</text>
</comment>
<evidence type="ECO:0000313" key="2">
    <source>
        <dbReference type="Proteomes" id="UP000775547"/>
    </source>
</evidence>
<dbReference type="AlphaFoldDB" id="A0A9P7FWA3"/>
<protein>
    <submittedName>
        <fullName evidence="1">Uncharacterized protein</fullName>
    </submittedName>
</protein>
<organism evidence="1 2">
    <name type="scientific">Asterophora parasitica</name>
    <dbReference type="NCBI Taxonomy" id="117018"/>
    <lineage>
        <taxon>Eukaryota</taxon>
        <taxon>Fungi</taxon>
        <taxon>Dikarya</taxon>
        <taxon>Basidiomycota</taxon>
        <taxon>Agaricomycotina</taxon>
        <taxon>Agaricomycetes</taxon>
        <taxon>Agaricomycetidae</taxon>
        <taxon>Agaricales</taxon>
        <taxon>Tricholomatineae</taxon>
        <taxon>Lyophyllaceae</taxon>
        <taxon>Asterophora</taxon>
    </lineage>
</organism>
<gene>
    <name evidence="1" type="ORF">DXG03_005133</name>
</gene>
<evidence type="ECO:0000313" key="1">
    <source>
        <dbReference type="EMBL" id="KAG5635982.1"/>
    </source>
</evidence>